<name>A0A8B8EKN2_CRAVI</name>
<dbReference type="OrthoDB" id="159229at2759"/>
<dbReference type="KEGG" id="cvn:111135189"/>
<feature type="domain" description="Superoxide dismutase copper/zinc binding" evidence="2">
    <location>
        <begin position="463"/>
        <end position="587"/>
    </location>
</feature>
<dbReference type="Pfam" id="PF00080">
    <property type="entry name" value="Sod_Cu"/>
    <property type="match status" value="4"/>
</dbReference>
<gene>
    <name evidence="4" type="primary">LOC111135189</name>
</gene>
<feature type="domain" description="Superoxide dismutase copper/zinc binding" evidence="2">
    <location>
        <begin position="289"/>
        <end position="414"/>
    </location>
</feature>
<feature type="signal peptide" evidence="1">
    <location>
        <begin position="1"/>
        <end position="21"/>
    </location>
</feature>
<evidence type="ECO:0000313" key="4">
    <source>
        <dbReference type="RefSeq" id="XP_022340730.1"/>
    </source>
</evidence>
<feature type="chain" id="PRO_5034138699" evidence="1">
    <location>
        <begin position="22"/>
        <end position="1020"/>
    </location>
</feature>
<feature type="domain" description="Superoxide dismutase copper/zinc binding" evidence="2">
    <location>
        <begin position="799"/>
        <end position="892"/>
    </location>
</feature>
<dbReference type="PANTHER" id="PTHR20910">
    <property type="entry name" value="AGAP001623-PA"/>
    <property type="match status" value="1"/>
</dbReference>
<evidence type="ECO:0000259" key="2">
    <source>
        <dbReference type="Pfam" id="PF00080"/>
    </source>
</evidence>
<dbReference type="RefSeq" id="XP_022340730.1">
    <property type="nucleotide sequence ID" value="XM_022485022.1"/>
</dbReference>
<dbReference type="Gene3D" id="2.60.40.200">
    <property type="entry name" value="Superoxide dismutase, copper/zinc binding domain"/>
    <property type="match status" value="4"/>
</dbReference>
<dbReference type="InterPro" id="IPR001424">
    <property type="entry name" value="SOD_Cu_Zn_dom"/>
</dbReference>
<dbReference type="PANTHER" id="PTHR20910:SF1">
    <property type="entry name" value="SUPEROXIDE DISMUTASE COPPER_ZINC BINDING DOMAIN-CONTAINING PROTEIN"/>
    <property type="match status" value="1"/>
</dbReference>
<dbReference type="SUPFAM" id="SSF49329">
    <property type="entry name" value="Cu,Zn superoxide dismutase-like"/>
    <property type="match status" value="5"/>
</dbReference>
<evidence type="ECO:0000256" key="1">
    <source>
        <dbReference type="SAM" id="SignalP"/>
    </source>
</evidence>
<accession>A0A8B8EKN2</accession>
<dbReference type="AlphaFoldDB" id="A0A8B8EKN2"/>
<dbReference type="InterPro" id="IPR053257">
    <property type="entry name" value="Cu-only_SOD"/>
</dbReference>
<sequence>MVGFYLTFIGMVALAAVSTRAQTTLRGDIQMRGVKGFVTLTQASQGQPISVTTALTGLTQSNTMVIREVRVHYDGSSDMCSAARLGAQYGLFSGTVPSSGTSSSNIADVTDLRSLTGRSVVLTDTTDTSAIVCATLESNESHITAIAKFPSSIAGTVILRQASSPENAATSVCVDLFRVTGTDNSTVETLGWDLYSSPVPADTTNTELSRRCTNIGNVETDLTTRHGRLSASLQKGQNVKCFVDLNLNVRSAIGKTLAIKSSDGSIVSCGTVRQVMKRNTLTRISRDGVKGVVKMSQDSMYDPTRIEINITGLQSLGGGYHIHEWPVPQKLETAEAVCDPSHVAGHFNPNNIVVSNSPSAGTGTVDQYEIGDISGKFGLLTGKTELIAAYTDFNLPLFGVNSVIGRSIVIHKAAGGARWVCANIESTEEMRIAQITFTYPYIGYIVFQQPRADWYYAETQIYVELDMNAQTGKSSNHKWHIHEKMVGMDSLETNGRCVSTGGHYNPYQVDLEGNYASQCSPTNPHRCEVGDVAKKHGNIDIGTTSEGKQRYLFTDVDLPLSGPLSIIGKSVVIHGANNGGERVSCANIYELPKRVVKVDKWSQMESASVSGYVKLSENAAGCLSGVSSTEINLNNLASQAGGLHVHLYPVPPDTASPCSPANVGGHFNPFGVDVNASPANGMGSDDQYEVGDLSGRYGNPLNGKASIDVTEVDTFVPLRGPLSVVGRSIVIHKADSSRWLCGNIMEDTTATKGVLYKAMASFKEGTIQGSITLMQYAYPDGGLSDTEVIVDLYYAQNKSQITMAHNWHVHEKQVSSDCMSTGGHYNPFQVDLQNNYNECSFTNPLRCELGDQAKKLGQYDIGKGRRFYTDVYLPLMGQFGVIGRSFVVHAENGGAARVACADIMPMEGRTMLMSFPVLSSFNKETMRTEIANALGTQPFNIMVERMPSSSVSGEDCMQATVYFIGEQSSSLYSKLDMMMKQNSNALGAYAPTCSGCSRMACDILKKPPLQYQYDRKTRTK</sequence>
<feature type="domain" description="Superoxide dismutase copper/zinc binding" evidence="2">
    <location>
        <begin position="609"/>
        <end position="735"/>
    </location>
</feature>
<keyword evidence="1" id="KW-0732">Signal</keyword>
<protein>
    <submittedName>
        <fullName evidence="4">Uncharacterized protein LOC111135189 isoform X1</fullName>
    </submittedName>
</protein>
<dbReference type="InterPro" id="IPR036423">
    <property type="entry name" value="SOD-like_Cu/Zn_dom_sf"/>
</dbReference>
<evidence type="ECO:0000313" key="3">
    <source>
        <dbReference type="Proteomes" id="UP000694844"/>
    </source>
</evidence>
<dbReference type="GO" id="GO:0006801">
    <property type="term" value="P:superoxide metabolic process"/>
    <property type="evidence" value="ECO:0007669"/>
    <property type="project" value="InterPro"/>
</dbReference>
<dbReference type="GO" id="GO:0046872">
    <property type="term" value="F:metal ion binding"/>
    <property type="evidence" value="ECO:0007669"/>
    <property type="project" value="InterPro"/>
</dbReference>
<proteinExistence type="predicted"/>
<organism evidence="3 4">
    <name type="scientific">Crassostrea virginica</name>
    <name type="common">Eastern oyster</name>
    <dbReference type="NCBI Taxonomy" id="6565"/>
    <lineage>
        <taxon>Eukaryota</taxon>
        <taxon>Metazoa</taxon>
        <taxon>Spiralia</taxon>
        <taxon>Lophotrochozoa</taxon>
        <taxon>Mollusca</taxon>
        <taxon>Bivalvia</taxon>
        <taxon>Autobranchia</taxon>
        <taxon>Pteriomorphia</taxon>
        <taxon>Ostreida</taxon>
        <taxon>Ostreoidea</taxon>
        <taxon>Ostreidae</taxon>
        <taxon>Crassostrea</taxon>
    </lineage>
</organism>
<keyword evidence="3" id="KW-1185">Reference proteome</keyword>
<dbReference type="Proteomes" id="UP000694844">
    <property type="component" value="Chromosome 5"/>
</dbReference>
<dbReference type="GeneID" id="111135189"/>
<reference evidence="4" key="1">
    <citation type="submission" date="2025-08" db="UniProtKB">
        <authorList>
            <consortium name="RefSeq"/>
        </authorList>
    </citation>
    <scope>IDENTIFICATION</scope>
    <source>
        <tissue evidence="4">Whole sample</tissue>
    </source>
</reference>